<reference evidence="3" key="1">
    <citation type="submission" date="2017-02" db="UniProtKB">
        <authorList>
            <consortium name="WormBaseParasite"/>
        </authorList>
    </citation>
    <scope>IDENTIFICATION</scope>
</reference>
<accession>A0A0M3K787</accession>
<reference evidence="1 2" key="2">
    <citation type="submission" date="2018-11" db="EMBL/GenBank/DDBJ databases">
        <authorList>
            <consortium name="Pathogen Informatics"/>
        </authorList>
    </citation>
    <scope>NUCLEOTIDE SEQUENCE [LARGE SCALE GENOMIC DNA]</scope>
</reference>
<evidence type="ECO:0000313" key="3">
    <source>
        <dbReference type="WBParaSite" id="ASIM_0001682801-mRNA-1"/>
    </source>
</evidence>
<dbReference type="WBParaSite" id="ASIM_0001682801-mRNA-1">
    <property type="protein sequence ID" value="ASIM_0001682801-mRNA-1"/>
    <property type="gene ID" value="ASIM_0001682801"/>
</dbReference>
<dbReference type="AlphaFoldDB" id="A0A0M3K787"/>
<proteinExistence type="predicted"/>
<protein>
    <submittedName>
        <fullName evidence="3">Band_3_cyto domain-containing protein</fullName>
    </submittedName>
</protein>
<gene>
    <name evidence="1" type="ORF">ASIM_LOCUS16235</name>
</gene>
<keyword evidence="2" id="KW-1185">Reference proteome</keyword>
<evidence type="ECO:0000313" key="2">
    <source>
        <dbReference type="Proteomes" id="UP000267096"/>
    </source>
</evidence>
<dbReference type="EMBL" id="UYRR01032923">
    <property type="protein sequence ID" value="VDK57216.1"/>
    <property type="molecule type" value="Genomic_DNA"/>
</dbReference>
<dbReference type="Proteomes" id="UP000267096">
    <property type="component" value="Unassembled WGS sequence"/>
</dbReference>
<name>A0A0M3K787_ANISI</name>
<sequence>MMEQRNGSGVRLNAASPALITRPAGAGSSPTGRSTLFPEEVEGLAVRYHLGGGGRFMAGDEPPGRWHQAEDLVVETVEVADISGRIALMKTAVEEEVRDILLKLDGFLFLLESTELQPAVQGSCMTGAKMYVKK</sequence>
<evidence type="ECO:0000313" key="1">
    <source>
        <dbReference type="EMBL" id="VDK57216.1"/>
    </source>
</evidence>
<organism evidence="3">
    <name type="scientific">Anisakis simplex</name>
    <name type="common">Herring worm</name>
    <dbReference type="NCBI Taxonomy" id="6269"/>
    <lineage>
        <taxon>Eukaryota</taxon>
        <taxon>Metazoa</taxon>
        <taxon>Ecdysozoa</taxon>
        <taxon>Nematoda</taxon>
        <taxon>Chromadorea</taxon>
        <taxon>Rhabditida</taxon>
        <taxon>Spirurina</taxon>
        <taxon>Ascaridomorpha</taxon>
        <taxon>Ascaridoidea</taxon>
        <taxon>Anisakidae</taxon>
        <taxon>Anisakis</taxon>
        <taxon>Anisakis simplex complex</taxon>
    </lineage>
</organism>